<evidence type="ECO:0008006" key="3">
    <source>
        <dbReference type="Google" id="ProtNLM"/>
    </source>
</evidence>
<dbReference type="InterPro" id="IPR006626">
    <property type="entry name" value="PbH1"/>
</dbReference>
<organism evidence="1 2">
    <name type="scientific">Cellulomonas cellasea</name>
    <dbReference type="NCBI Taxonomy" id="43670"/>
    <lineage>
        <taxon>Bacteria</taxon>
        <taxon>Bacillati</taxon>
        <taxon>Actinomycetota</taxon>
        <taxon>Actinomycetes</taxon>
        <taxon>Micrococcales</taxon>
        <taxon>Cellulomonadaceae</taxon>
        <taxon>Cellulomonas</taxon>
    </lineage>
</organism>
<dbReference type="AlphaFoldDB" id="A0A4Y3KW24"/>
<dbReference type="Proteomes" id="UP000317046">
    <property type="component" value="Unassembled WGS sequence"/>
</dbReference>
<dbReference type="SMART" id="SM00710">
    <property type="entry name" value="PbH1"/>
    <property type="match status" value="4"/>
</dbReference>
<name>A0A4Y3KW24_9CELL</name>
<gene>
    <name evidence="1" type="ORF">CCE01nite_10590</name>
</gene>
<evidence type="ECO:0000313" key="1">
    <source>
        <dbReference type="EMBL" id="GEA87110.1"/>
    </source>
</evidence>
<dbReference type="InterPro" id="IPR011050">
    <property type="entry name" value="Pectin_lyase_fold/virulence"/>
</dbReference>
<sequence>MTCGDVVTTDAYLDADTACAGVGLTLVGDVTLDLRGHTLDGEGSGAGISVTLGGTQSVLNGRLVGWSTAVDAVVPPDAGDGGAVGDFSFAGLELVGNDTASDLSIDSLLGGNRATFWWSGSRFEDNGLVFGGLWGGGAVVESSTFVRNATVVSLDSTGVSIANSVLEGNDVVADDLTEGGLTITDSVLVDNRVVDVGGHFMGGLELSRNEIRGSETVVGRSSSYVSVVENTIVGNGVAIDLGDGWGQVVGNVFEENRVAFTSEGPVGGWDFYVLVDGNTFVRNGDAVVTTGAGTELRDNVAHHNTGWGIHAPGVTDLGGNRAWANGSYPQCVGVVCAGKPRS</sequence>
<proteinExistence type="predicted"/>
<dbReference type="EMBL" id="BJLR01000011">
    <property type="protein sequence ID" value="GEA87110.1"/>
    <property type="molecule type" value="Genomic_DNA"/>
</dbReference>
<dbReference type="SUPFAM" id="SSF51126">
    <property type="entry name" value="Pectin lyase-like"/>
    <property type="match status" value="1"/>
</dbReference>
<reference evidence="1" key="1">
    <citation type="submission" date="2019-06" db="EMBL/GenBank/DDBJ databases">
        <title>Whole genome shotgun sequence of Cellulomonas cellasea NBRC 3753.</title>
        <authorList>
            <person name="Hosoyama A."/>
            <person name="Uohara A."/>
            <person name="Ohji S."/>
            <person name="Ichikawa N."/>
        </authorList>
    </citation>
    <scope>NUCLEOTIDE SEQUENCE [LARGE SCALE GENOMIC DNA]</scope>
    <source>
        <strain evidence="1">NBRC 3753</strain>
    </source>
</reference>
<keyword evidence="2" id="KW-1185">Reference proteome</keyword>
<protein>
    <recommendedName>
        <fullName evidence="3">Right handed beta helix domain-containing protein</fullName>
    </recommendedName>
</protein>
<evidence type="ECO:0000313" key="2">
    <source>
        <dbReference type="Proteomes" id="UP000317046"/>
    </source>
</evidence>
<comment type="caution">
    <text evidence="1">The sequence shown here is derived from an EMBL/GenBank/DDBJ whole genome shotgun (WGS) entry which is preliminary data.</text>
</comment>
<accession>A0A4Y3KW24</accession>